<dbReference type="CDD" id="cd01365">
    <property type="entry name" value="KISc_KIF1A_KIF1B"/>
    <property type="match status" value="1"/>
</dbReference>
<evidence type="ECO:0000256" key="4">
    <source>
        <dbReference type="RuleBase" id="RU000394"/>
    </source>
</evidence>
<dbReference type="Proteomes" id="UP001345963">
    <property type="component" value="Unassembled WGS sequence"/>
</dbReference>
<proteinExistence type="inferred from homology"/>
<dbReference type="SMART" id="SM00129">
    <property type="entry name" value="KISc"/>
    <property type="match status" value="1"/>
</dbReference>
<dbReference type="PRINTS" id="PR00380">
    <property type="entry name" value="KINESINHEAVY"/>
</dbReference>
<keyword evidence="3 4" id="KW-0505">Motor protein</keyword>
<dbReference type="InterPro" id="IPR027417">
    <property type="entry name" value="P-loop_NTPase"/>
</dbReference>
<dbReference type="Pfam" id="PF00225">
    <property type="entry name" value="Kinesin"/>
    <property type="match status" value="1"/>
</dbReference>
<evidence type="ECO:0000313" key="6">
    <source>
        <dbReference type="EMBL" id="MED6242187.1"/>
    </source>
</evidence>
<dbReference type="Gene3D" id="3.40.850.10">
    <property type="entry name" value="Kinesin motor domain"/>
    <property type="match status" value="1"/>
</dbReference>
<dbReference type="PROSITE" id="PS50067">
    <property type="entry name" value="KINESIN_MOTOR_2"/>
    <property type="match status" value="1"/>
</dbReference>
<feature type="non-terminal residue" evidence="6">
    <location>
        <position position="454"/>
    </location>
</feature>
<keyword evidence="4" id="KW-0493">Microtubule</keyword>
<evidence type="ECO:0000256" key="1">
    <source>
        <dbReference type="ARBA" id="ARBA00022741"/>
    </source>
</evidence>
<reference evidence="6 7" key="1">
    <citation type="submission" date="2021-07" db="EMBL/GenBank/DDBJ databases">
        <authorList>
            <person name="Palmer J.M."/>
        </authorList>
    </citation>
    <scope>NUCLEOTIDE SEQUENCE [LARGE SCALE GENOMIC DNA]</scope>
    <source>
        <strain evidence="6 7">AT_MEX2019</strain>
        <tissue evidence="6">Muscle</tissue>
    </source>
</reference>
<dbReference type="PANTHER" id="PTHR47117">
    <property type="entry name" value="STAR-RELATED LIPID TRANSFER PROTEIN 9"/>
    <property type="match status" value="1"/>
</dbReference>
<keyword evidence="1 3" id="KW-0547">Nucleotide-binding</keyword>
<accession>A0ABU7AVG2</accession>
<dbReference type="PROSITE" id="PS00411">
    <property type="entry name" value="KINESIN_MOTOR_1"/>
    <property type="match status" value="1"/>
</dbReference>
<dbReference type="InterPro" id="IPR001752">
    <property type="entry name" value="Kinesin_motor_dom"/>
</dbReference>
<name>A0ABU7AVG2_9TELE</name>
<dbReference type="SUPFAM" id="SSF52540">
    <property type="entry name" value="P-loop containing nucleoside triphosphate hydrolases"/>
    <property type="match status" value="1"/>
</dbReference>
<dbReference type="InterPro" id="IPR019821">
    <property type="entry name" value="Kinesin_motor_CS"/>
</dbReference>
<evidence type="ECO:0000256" key="3">
    <source>
        <dbReference type="PROSITE-ProRule" id="PRU00283"/>
    </source>
</evidence>
<comment type="similarity">
    <text evidence="3 4">Belongs to the TRAFAC class myosin-kinesin ATPase superfamily. Kinesin family.</text>
</comment>
<evidence type="ECO:0000256" key="2">
    <source>
        <dbReference type="ARBA" id="ARBA00022840"/>
    </source>
</evidence>
<evidence type="ECO:0000313" key="7">
    <source>
        <dbReference type="Proteomes" id="UP001345963"/>
    </source>
</evidence>
<dbReference type="InterPro" id="IPR036961">
    <property type="entry name" value="Kinesin_motor_dom_sf"/>
</dbReference>
<comment type="caution">
    <text evidence="6">The sequence shown here is derived from an EMBL/GenBank/DDBJ whole genome shotgun (WGS) entry which is preliminary data.</text>
</comment>
<protein>
    <recommendedName>
        <fullName evidence="4">Kinesin-like protein</fullName>
    </recommendedName>
</protein>
<evidence type="ECO:0000259" key="5">
    <source>
        <dbReference type="PROSITE" id="PS50067"/>
    </source>
</evidence>
<keyword evidence="2 3" id="KW-0067">ATP-binding</keyword>
<sequence>MSSVQVAVRVRPLNKREKLLSSKVIIHMRGNTTSIHKPSSGRVDKLKDRGKTFSYDYSFDSTDVDSPTFASQEKIFKDVGSDVLKTAFDGFNACVFAYGQTGSGKSYTMMGHKVDKGLIPRICDELFLEISNRSKSEAMSFHTEVSYLEIYNERVQDLLKKRPPCSEGGGLKVREHPTDGPYVENLSKHVVQSQSNMESLITLGNASRTIASTGMNDFSSRSHTIFTIMFTQGWFDGELPHERRSKIHLVDLAGSERADSTHSTGTRLKEGANINKSLVTLGSVISALADLAVSGQSAKKKQIFIPYRDSVLTWLLKDSLGGNSITTVVATISPADVNYEETLSTLRFASRAKNIMNTPTVNENGSINVVRELQVEVARLRSLLAEADQVFDGDRSTSVKKGEKLQFNEEKVETLTKQWSTKWRDARSVLEFPFGKREAGPFPLGAERYTKFGH</sequence>
<feature type="binding site" evidence="3">
    <location>
        <begin position="99"/>
        <end position="106"/>
    </location>
    <ligand>
        <name>ATP</name>
        <dbReference type="ChEBI" id="CHEBI:30616"/>
    </ligand>
</feature>
<dbReference type="PANTHER" id="PTHR47117:SF6">
    <property type="entry name" value="KINESIN-LIKE PROTEIN KIF16B"/>
    <property type="match status" value="1"/>
</dbReference>
<gene>
    <name evidence="6" type="primary">KIF16B_1</name>
    <name evidence="6" type="ORF">ATANTOWER_001404</name>
</gene>
<dbReference type="EMBL" id="JAHUTI010030645">
    <property type="protein sequence ID" value="MED6242187.1"/>
    <property type="molecule type" value="Genomic_DNA"/>
</dbReference>
<keyword evidence="7" id="KW-1185">Reference proteome</keyword>
<feature type="domain" description="Kinesin motor" evidence="5">
    <location>
        <begin position="3"/>
        <end position="355"/>
    </location>
</feature>
<organism evidence="6 7">
    <name type="scientific">Ataeniobius toweri</name>
    <dbReference type="NCBI Taxonomy" id="208326"/>
    <lineage>
        <taxon>Eukaryota</taxon>
        <taxon>Metazoa</taxon>
        <taxon>Chordata</taxon>
        <taxon>Craniata</taxon>
        <taxon>Vertebrata</taxon>
        <taxon>Euteleostomi</taxon>
        <taxon>Actinopterygii</taxon>
        <taxon>Neopterygii</taxon>
        <taxon>Teleostei</taxon>
        <taxon>Neoteleostei</taxon>
        <taxon>Acanthomorphata</taxon>
        <taxon>Ovalentaria</taxon>
        <taxon>Atherinomorphae</taxon>
        <taxon>Cyprinodontiformes</taxon>
        <taxon>Goodeidae</taxon>
        <taxon>Ataeniobius</taxon>
    </lineage>
</organism>